<reference evidence="1" key="1">
    <citation type="submission" date="2021-02" db="EMBL/GenBank/DDBJ databases">
        <authorList>
            <person name="Nowell W R."/>
        </authorList>
    </citation>
    <scope>NUCLEOTIDE SEQUENCE</scope>
</reference>
<organism evidence="1 2">
    <name type="scientific">Adineta ricciae</name>
    <name type="common">Rotifer</name>
    <dbReference type="NCBI Taxonomy" id="249248"/>
    <lineage>
        <taxon>Eukaryota</taxon>
        <taxon>Metazoa</taxon>
        <taxon>Spiralia</taxon>
        <taxon>Gnathifera</taxon>
        <taxon>Rotifera</taxon>
        <taxon>Eurotatoria</taxon>
        <taxon>Bdelloidea</taxon>
        <taxon>Adinetida</taxon>
        <taxon>Adinetidae</taxon>
        <taxon>Adineta</taxon>
    </lineage>
</organism>
<dbReference type="AlphaFoldDB" id="A0A813SNY3"/>
<name>A0A813SNY3_ADIRI</name>
<proteinExistence type="predicted"/>
<protein>
    <submittedName>
        <fullName evidence="1">Uncharacterized protein</fullName>
    </submittedName>
</protein>
<gene>
    <name evidence="1" type="ORF">EDS130_LOCUS4723</name>
</gene>
<dbReference type="Proteomes" id="UP000663852">
    <property type="component" value="Unassembled WGS sequence"/>
</dbReference>
<sequence>MIVANLERLRHLLDHHLKNFYVKASFISERTKNELQTDESLSTVNDIIEKILRLTQDQLTQLNKTRGVLSLEALQRELDVVKQRPSHMIEIANVSVGFGCSFGFSMDMSQRDVPDRFYVHLLGGMNGYDAIQNSENFCNKKPTKFYNFDDCLKVFEEYIEDARA</sequence>
<accession>A0A813SNY3</accession>
<dbReference type="EMBL" id="CAJNOJ010000012">
    <property type="protein sequence ID" value="CAF0798461.1"/>
    <property type="molecule type" value="Genomic_DNA"/>
</dbReference>
<evidence type="ECO:0000313" key="1">
    <source>
        <dbReference type="EMBL" id="CAF0798461.1"/>
    </source>
</evidence>
<comment type="caution">
    <text evidence="1">The sequence shown here is derived from an EMBL/GenBank/DDBJ whole genome shotgun (WGS) entry which is preliminary data.</text>
</comment>
<evidence type="ECO:0000313" key="2">
    <source>
        <dbReference type="Proteomes" id="UP000663852"/>
    </source>
</evidence>